<feature type="compositionally biased region" description="Basic residues" evidence="3">
    <location>
        <begin position="298"/>
        <end position="318"/>
    </location>
</feature>
<proteinExistence type="inferred from homology"/>
<dbReference type="PANTHER" id="PTHR31938">
    <property type="entry name" value="NUCLEAR SPECKLE SPLICING REGULATORY PROTEIN 1"/>
    <property type="match status" value="1"/>
</dbReference>
<dbReference type="Pfam" id="PF09745">
    <property type="entry name" value="NSRP1_N"/>
    <property type="match status" value="1"/>
</dbReference>
<evidence type="ECO:0000256" key="1">
    <source>
        <dbReference type="ARBA" id="ARBA00010126"/>
    </source>
</evidence>
<feature type="domain" description="Nuclear speckle splicing regulatory protein 1 N-terminal" evidence="4">
    <location>
        <begin position="68"/>
        <end position="185"/>
    </location>
</feature>
<dbReference type="InterPro" id="IPR018612">
    <property type="entry name" value="NSRP1_N"/>
</dbReference>
<feature type="compositionally biased region" description="Basic and acidic residues" evidence="3">
    <location>
        <begin position="169"/>
        <end position="179"/>
    </location>
</feature>
<feature type="compositionally biased region" description="Polar residues" evidence="3">
    <location>
        <begin position="197"/>
        <end position="213"/>
    </location>
</feature>
<evidence type="ECO:0000259" key="4">
    <source>
        <dbReference type="Pfam" id="PF09745"/>
    </source>
</evidence>
<name>A0A5K3F551_MESCO</name>
<feature type="region of interest" description="Disordered" evidence="3">
    <location>
        <begin position="22"/>
        <end position="45"/>
    </location>
</feature>
<feature type="compositionally biased region" description="Basic and acidic residues" evidence="3">
    <location>
        <begin position="252"/>
        <end position="265"/>
    </location>
</feature>
<protein>
    <submittedName>
        <fullName evidence="5">DUF2040 domain-containing protein</fullName>
    </submittedName>
</protein>
<evidence type="ECO:0000256" key="3">
    <source>
        <dbReference type="SAM" id="MobiDB-lite"/>
    </source>
</evidence>
<dbReference type="WBParaSite" id="MCU_005526-RC">
    <property type="protein sequence ID" value="MCU_005526-RC"/>
    <property type="gene ID" value="MCU_005526"/>
</dbReference>
<dbReference type="InterPro" id="IPR042816">
    <property type="entry name" value="Nsrp1"/>
</dbReference>
<organism evidence="5">
    <name type="scientific">Mesocestoides corti</name>
    <name type="common">Flatworm</name>
    <dbReference type="NCBI Taxonomy" id="53468"/>
    <lineage>
        <taxon>Eukaryota</taxon>
        <taxon>Metazoa</taxon>
        <taxon>Spiralia</taxon>
        <taxon>Lophotrochozoa</taxon>
        <taxon>Platyhelminthes</taxon>
        <taxon>Cestoda</taxon>
        <taxon>Eucestoda</taxon>
        <taxon>Cyclophyllidea</taxon>
        <taxon>Mesocestoididae</taxon>
        <taxon>Mesocestoides</taxon>
    </lineage>
</organism>
<feature type="compositionally biased region" description="Acidic residues" evidence="3">
    <location>
        <begin position="34"/>
        <end position="43"/>
    </location>
</feature>
<feature type="compositionally biased region" description="Basic residues" evidence="3">
    <location>
        <begin position="266"/>
        <end position="277"/>
    </location>
</feature>
<feature type="region of interest" description="Disordered" evidence="3">
    <location>
        <begin position="169"/>
        <end position="188"/>
    </location>
</feature>
<feature type="region of interest" description="Disordered" evidence="3">
    <location>
        <begin position="193"/>
        <end position="364"/>
    </location>
</feature>
<accession>A0A5K3F551</accession>
<sequence length="393" mass="45475">MSLNGTDGKKYGLIIPSKKPVREPVRTNIPEKTFEDESDDEEDAKFKQPNFDVKLETIKASLRKTTKINLEKALEEDATVFQYDEVYDEINREKDQKLLEKSGSVARKPRYVSKLLKASAVRKLEKELLTERKAQREIEAEKEKYGDKESFVTGAYKEKMLEVRQLVEKRREEEAREAVMDVTKQDGLGGFYRYMFQQKTGSQPSTSRQSPGSSDKDDSEPGMKKVVEETELPQHREGHSSKGEASPPRRKHVDEPRRHHEDSRSRRSPGRHSRHGRSPPSSRHADHRRGTRDNEHSSRHRRRSRSRSHSRGHRRHSRHHDDRQRRRHPPSPKREVTPPAPTASAPSPPPEGYMRAKPRKTTDEEIEAARRRFLARKAAGINRAVIVESDDEI</sequence>
<dbReference type="GO" id="GO:0000381">
    <property type="term" value="P:regulation of alternative mRNA splicing, via spliceosome"/>
    <property type="evidence" value="ECO:0007669"/>
    <property type="project" value="InterPro"/>
</dbReference>
<feature type="compositionally biased region" description="Pro residues" evidence="3">
    <location>
        <begin position="338"/>
        <end position="351"/>
    </location>
</feature>
<feature type="compositionally biased region" description="Basic and acidic residues" evidence="3">
    <location>
        <begin position="214"/>
        <end position="242"/>
    </location>
</feature>
<dbReference type="PANTHER" id="PTHR31938:SF4">
    <property type="entry name" value="NUCLEAR SPECKLE SPLICING REGULATORY PROTEIN 1"/>
    <property type="match status" value="1"/>
</dbReference>
<comment type="similarity">
    <text evidence="1">Belongs to the NSRP1 family.</text>
</comment>
<keyword evidence="2" id="KW-0175">Coiled coil</keyword>
<dbReference type="AlphaFoldDB" id="A0A5K3F551"/>
<evidence type="ECO:0000256" key="2">
    <source>
        <dbReference type="ARBA" id="ARBA00023054"/>
    </source>
</evidence>
<evidence type="ECO:0000313" key="5">
    <source>
        <dbReference type="WBParaSite" id="MCU_005526-RC"/>
    </source>
</evidence>
<reference evidence="5" key="1">
    <citation type="submission" date="2019-11" db="UniProtKB">
        <authorList>
            <consortium name="WormBaseParasite"/>
        </authorList>
    </citation>
    <scope>IDENTIFICATION</scope>
</reference>